<dbReference type="EC" id="2.3.1.9" evidence="2"/>
<comment type="caution">
    <text evidence="2">The sequence shown here is derived from an EMBL/GenBank/DDBJ whole genome shotgun (WGS) entry which is preliminary data.</text>
</comment>
<reference evidence="2 3" key="1">
    <citation type="submission" date="2017-09" db="EMBL/GenBank/DDBJ databases">
        <title>Bacterial strain isolated from the female urinary microbiota.</title>
        <authorList>
            <person name="Thomas-White K."/>
            <person name="Kumar N."/>
            <person name="Forster S."/>
            <person name="Putonti C."/>
            <person name="Lawley T."/>
            <person name="Wolfe A.J."/>
        </authorList>
    </citation>
    <scope>NUCLEOTIDE SEQUENCE [LARGE SCALE GENOMIC DNA]</scope>
    <source>
        <strain evidence="2 3">UMB1301</strain>
    </source>
</reference>
<evidence type="ECO:0000313" key="2">
    <source>
        <dbReference type="EMBL" id="PMD04241.1"/>
    </source>
</evidence>
<accession>A0A2N6VJD5</accession>
<feature type="domain" description="Thiolase N-terminal" evidence="1">
    <location>
        <begin position="4"/>
        <end position="56"/>
    </location>
</feature>
<dbReference type="Pfam" id="PF00108">
    <property type="entry name" value="Thiolase_N"/>
    <property type="match status" value="1"/>
</dbReference>
<dbReference type="InterPro" id="IPR020616">
    <property type="entry name" value="Thiolase_N"/>
</dbReference>
<feature type="non-terminal residue" evidence="2">
    <location>
        <position position="59"/>
    </location>
</feature>
<keyword evidence="2" id="KW-0012">Acyltransferase</keyword>
<dbReference type="Gene3D" id="3.40.47.10">
    <property type="match status" value="1"/>
</dbReference>
<dbReference type="AlphaFoldDB" id="A0A2N6VJD5"/>
<dbReference type="SUPFAM" id="SSF53901">
    <property type="entry name" value="Thiolase-like"/>
    <property type="match status" value="1"/>
</dbReference>
<gene>
    <name evidence="2" type="ORF">CJ199_13200</name>
</gene>
<dbReference type="GO" id="GO:0003985">
    <property type="term" value="F:acetyl-CoA C-acetyltransferase activity"/>
    <property type="evidence" value="ECO:0007669"/>
    <property type="project" value="UniProtKB-EC"/>
</dbReference>
<proteinExistence type="predicted"/>
<name>A0A2N6VJD5_9MICO</name>
<dbReference type="EMBL" id="PNHK01000236">
    <property type="protein sequence ID" value="PMD04241.1"/>
    <property type="molecule type" value="Genomic_DNA"/>
</dbReference>
<dbReference type="InterPro" id="IPR016039">
    <property type="entry name" value="Thiolase-like"/>
</dbReference>
<evidence type="ECO:0000313" key="3">
    <source>
        <dbReference type="Proteomes" id="UP000235598"/>
    </source>
</evidence>
<dbReference type="Proteomes" id="UP000235598">
    <property type="component" value="Unassembled WGS sequence"/>
</dbReference>
<organism evidence="2 3">
    <name type="scientific">Brevibacterium paucivorans</name>
    <dbReference type="NCBI Taxonomy" id="170994"/>
    <lineage>
        <taxon>Bacteria</taxon>
        <taxon>Bacillati</taxon>
        <taxon>Actinomycetota</taxon>
        <taxon>Actinomycetes</taxon>
        <taxon>Micrococcales</taxon>
        <taxon>Brevibacteriaceae</taxon>
        <taxon>Brevibacterium</taxon>
    </lineage>
</organism>
<protein>
    <submittedName>
        <fullName evidence="2">Acetyl-CoA C-acyltransferase</fullName>
        <ecNumber evidence="2">2.3.1.9</ecNumber>
    </submittedName>
</protein>
<sequence length="59" mass="6069">MTDIVICSPVRSAVGAFGGQFRDVPVEDLASEVIAGLMKTSGLPGDAVDDVILGNCYPT</sequence>
<evidence type="ECO:0000259" key="1">
    <source>
        <dbReference type="Pfam" id="PF00108"/>
    </source>
</evidence>
<keyword evidence="2" id="KW-0808">Transferase</keyword>